<name>H5TZK9_9ACTN</name>
<feature type="compositionally biased region" description="Basic and acidic residues" evidence="1">
    <location>
        <begin position="21"/>
        <end position="33"/>
    </location>
</feature>
<keyword evidence="2" id="KW-0472">Membrane</keyword>
<dbReference type="Proteomes" id="UP000005845">
    <property type="component" value="Unassembled WGS sequence"/>
</dbReference>
<accession>H5TZK9</accession>
<evidence type="ECO:0000313" key="4">
    <source>
        <dbReference type="EMBL" id="GAB38917.1"/>
    </source>
</evidence>
<comment type="caution">
    <text evidence="4">The sequence shown here is derived from an EMBL/GenBank/DDBJ whole genome shotgun (WGS) entry which is preliminary data.</text>
</comment>
<feature type="domain" description="Low molecular weight protein antigen 6 PH" evidence="3">
    <location>
        <begin position="89"/>
        <end position="159"/>
    </location>
</feature>
<proteinExistence type="predicted"/>
<protein>
    <recommendedName>
        <fullName evidence="3">Low molecular weight protein antigen 6 PH domain-containing protein</fullName>
    </recommendedName>
</protein>
<keyword evidence="2" id="KW-0812">Transmembrane</keyword>
<dbReference type="eggNOG" id="ENOG5033EBJ">
    <property type="taxonomic scope" value="Bacteria"/>
</dbReference>
<reference evidence="4 5" key="1">
    <citation type="submission" date="2012-02" db="EMBL/GenBank/DDBJ databases">
        <title>Whole genome shotgun sequence of Gordonia sputi NBRC 100414.</title>
        <authorList>
            <person name="Yoshida I."/>
            <person name="Hosoyama A."/>
            <person name="Tsuchikane K."/>
            <person name="Katsumata H."/>
            <person name="Yamazaki S."/>
            <person name="Fujita N."/>
        </authorList>
    </citation>
    <scope>NUCLEOTIDE SEQUENCE [LARGE SCALE GENOMIC DNA]</scope>
    <source>
        <strain evidence="4 5">NBRC 100414</strain>
    </source>
</reference>
<gene>
    <name evidence="4" type="ORF">GOSPT_052_00710</name>
</gene>
<dbReference type="Pfam" id="PF10756">
    <property type="entry name" value="bPH_6"/>
    <property type="match status" value="1"/>
</dbReference>
<evidence type="ECO:0000256" key="1">
    <source>
        <dbReference type="SAM" id="MobiDB-lite"/>
    </source>
</evidence>
<sequence length="169" mass="18278">MPSSDQPTSSDLPDDVPPSEDLSREDHLSHEDSSAEDAVELPQAFRVQKLAYFAVPAAFIVAIILAGTSLVWLGWTLIIPILLALWIARIRTVVTEDGITAVGTFRTRRIAWSDIAGLQFSKWGPVRAVLSDGSKVRLPALMFRDLPLLSAASRGRIPDPYAAAAAAES</sequence>
<evidence type="ECO:0000256" key="2">
    <source>
        <dbReference type="SAM" id="Phobius"/>
    </source>
</evidence>
<dbReference type="RefSeq" id="WP_005205231.1">
    <property type="nucleotide sequence ID" value="NZ_BAFC01000052.1"/>
</dbReference>
<feature type="transmembrane region" description="Helical" evidence="2">
    <location>
        <begin position="50"/>
        <end position="66"/>
    </location>
</feature>
<dbReference type="AlphaFoldDB" id="H5TZK9"/>
<evidence type="ECO:0000313" key="5">
    <source>
        <dbReference type="Proteomes" id="UP000005845"/>
    </source>
</evidence>
<keyword evidence="5" id="KW-1185">Reference proteome</keyword>
<feature type="compositionally biased region" description="Polar residues" evidence="1">
    <location>
        <begin position="1"/>
        <end position="11"/>
    </location>
</feature>
<organism evidence="4 5">
    <name type="scientific">Gordonia sputi NBRC 100414</name>
    <dbReference type="NCBI Taxonomy" id="1089453"/>
    <lineage>
        <taxon>Bacteria</taxon>
        <taxon>Bacillati</taxon>
        <taxon>Actinomycetota</taxon>
        <taxon>Actinomycetes</taxon>
        <taxon>Mycobacteriales</taxon>
        <taxon>Gordoniaceae</taxon>
        <taxon>Gordonia</taxon>
    </lineage>
</organism>
<keyword evidence="2" id="KW-1133">Transmembrane helix</keyword>
<dbReference type="InterPro" id="IPR019692">
    <property type="entry name" value="CFP-6_PH"/>
</dbReference>
<feature type="region of interest" description="Disordered" evidence="1">
    <location>
        <begin position="1"/>
        <end position="35"/>
    </location>
</feature>
<evidence type="ECO:0000259" key="3">
    <source>
        <dbReference type="Pfam" id="PF10756"/>
    </source>
</evidence>
<dbReference type="EMBL" id="BAFC01000052">
    <property type="protein sequence ID" value="GAB38917.1"/>
    <property type="molecule type" value="Genomic_DNA"/>
</dbReference>